<name>A0ACB5R9P8_9CLOT</name>
<accession>A0ACB5R9P8</accession>
<proteinExistence type="predicted"/>
<evidence type="ECO:0000313" key="2">
    <source>
        <dbReference type="Proteomes" id="UP001058074"/>
    </source>
</evidence>
<comment type="caution">
    <text evidence="1">The sequence shown here is derived from an EMBL/GenBank/DDBJ whole genome shotgun (WGS) entry which is preliminary data.</text>
</comment>
<dbReference type="Proteomes" id="UP001058074">
    <property type="component" value="Unassembled WGS sequence"/>
</dbReference>
<reference evidence="1" key="1">
    <citation type="journal article" date="2025" name="Int. J. Syst. Evol. Microbiol.">
        <title>Inconstantimicrobium mannanitabidum sp. nov., a novel member of the family Clostridiaceae isolated from anoxic soil under the treatment of reductive soil disinfestation.</title>
        <authorList>
            <person name="Ueki A."/>
            <person name="Tonouchi A."/>
            <person name="Honma S."/>
            <person name="Kaku N."/>
            <person name="Ueki K."/>
        </authorList>
    </citation>
    <scope>NUCLEOTIDE SEQUENCE</scope>
    <source>
        <strain evidence="1">TW13</strain>
    </source>
</reference>
<gene>
    <name evidence="1" type="ORF">rsdtw13_11710</name>
</gene>
<protein>
    <submittedName>
        <fullName evidence="1">Uncharacterized protein</fullName>
    </submittedName>
</protein>
<keyword evidence="2" id="KW-1185">Reference proteome</keyword>
<sequence>MNSNVMMIIIGVSILIILVSIISQLRNDMMRMKITLDKIAKKVGVPDIITKEVKDELLTLISEGKKIQAIKTYRMLTGIGLKEAKEYIDEISIDVNDK</sequence>
<evidence type="ECO:0000313" key="1">
    <source>
        <dbReference type="EMBL" id="GKX65913.1"/>
    </source>
</evidence>
<organism evidence="1 2">
    <name type="scientific">Inconstantimicrobium mannanitabidum</name>
    <dbReference type="NCBI Taxonomy" id="1604901"/>
    <lineage>
        <taxon>Bacteria</taxon>
        <taxon>Bacillati</taxon>
        <taxon>Bacillota</taxon>
        <taxon>Clostridia</taxon>
        <taxon>Eubacteriales</taxon>
        <taxon>Clostridiaceae</taxon>
        <taxon>Inconstantimicrobium</taxon>
    </lineage>
</organism>
<dbReference type="EMBL" id="BROD01000001">
    <property type="protein sequence ID" value="GKX65913.1"/>
    <property type="molecule type" value="Genomic_DNA"/>
</dbReference>